<accession>A6WA63</accession>
<evidence type="ECO:0000313" key="5">
    <source>
        <dbReference type="Proteomes" id="UP000001116"/>
    </source>
</evidence>
<dbReference type="AlphaFoldDB" id="A6WA63"/>
<dbReference type="SUPFAM" id="SSF48498">
    <property type="entry name" value="Tetracyclin repressor-like, C-terminal domain"/>
    <property type="match status" value="1"/>
</dbReference>
<organism evidence="4 5">
    <name type="scientific">Kineococcus radiotolerans (strain ATCC BAA-149 / DSM 14245 / SRS30216)</name>
    <dbReference type="NCBI Taxonomy" id="266940"/>
    <lineage>
        <taxon>Bacteria</taxon>
        <taxon>Bacillati</taxon>
        <taxon>Actinomycetota</taxon>
        <taxon>Actinomycetes</taxon>
        <taxon>Kineosporiales</taxon>
        <taxon>Kineosporiaceae</taxon>
        <taxon>Kineococcus</taxon>
    </lineage>
</organism>
<protein>
    <submittedName>
        <fullName evidence="4">Transcriptional regulator, TetR family</fullName>
    </submittedName>
</protein>
<dbReference type="KEGG" id="kra:Krad_2221"/>
<evidence type="ECO:0000256" key="2">
    <source>
        <dbReference type="PROSITE-ProRule" id="PRU00335"/>
    </source>
</evidence>
<dbReference type="Pfam" id="PF00440">
    <property type="entry name" value="TetR_N"/>
    <property type="match status" value="1"/>
</dbReference>
<name>A6WA63_KINRD</name>
<dbReference type="InterPro" id="IPR050109">
    <property type="entry name" value="HTH-type_TetR-like_transc_reg"/>
</dbReference>
<dbReference type="Gene3D" id="1.10.10.60">
    <property type="entry name" value="Homeodomain-like"/>
    <property type="match status" value="1"/>
</dbReference>
<evidence type="ECO:0000313" key="4">
    <source>
        <dbReference type="EMBL" id="ABS03702.1"/>
    </source>
</evidence>
<dbReference type="Gene3D" id="1.10.357.10">
    <property type="entry name" value="Tetracycline Repressor, domain 2"/>
    <property type="match status" value="1"/>
</dbReference>
<dbReference type="PROSITE" id="PS50977">
    <property type="entry name" value="HTH_TETR_2"/>
    <property type="match status" value="1"/>
</dbReference>
<dbReference type="PRINTS" id="PR00455">
    <property type="entry name" value="HTHTETR"/>
</dbReference>
<dbReference type="EMBL" id="CP000750">
    <property type="protein sequence ID" value="ABS03702.1"/>
    <property type="molecule type" value="Genomic_DNA"/>
</dbReference>
<feature type="DNA-binding region" description="H-T-H motif" evidence="2">
    <location>
        <begin position="50"/>
        <end position="69"/>
    </location>
</feature>
<gene>
    <name evidence="4" type="ordered locus">Krad_2221</name>
</gene>
<evidence type="ECO:0000259" key="3">
    <source>
        <dbReference type="PROSITE" id="PS50977"/>
    </source>
</evidence>
<dbReference type="GO" id="GO:0000976">
    <property type="term" value="F:transcription cis-regulatory region binding"/>
    <property type="evidence" value="ECO:0007669"/>
    <property type="project" value="TreeGrafter"/>
</dbReference>
<dbReference type="eggNOG" id="COG1309">
    <property type="taxonomic scope" value="Bacteria"/>
</dbReference>
<reference evidence="5" key="1">
    <citation type="journal article" date="2008" name="PLoS ONE">
        <title>Survival in nuclear waste, extreme resistance, and potential applications gleaned from the genome sequence of Kineococcus radiotolerans SRS30216.</title>
        <authorList>
            <person name="Bagwell C.E."/>
            <person name="Bhat S."/>
            <person name="Hawkins G.M."/>
            <person name="Smith B.W."/>
            <person name="Biswas T."/>
            <person name="Hoover T.R."/>
            <person name="Saunders E."/>
            <person name="Han C.S."/>
            <person name="Tsodikov O.V."/>
            <person name="Shimkets L.J."/>
        </authorList>
    </citation>
    <scope>NUCLEOTIDE SEQUENCE [LARGE SCALE GENOMIC DNA]</scope>
    <source>
        <strain evidence="5">ATCC BAA-149 / DSM 14245 / SRS30216</strain>
    </source>
</reference>
<dbReference type="Proteomes" id="UP000001116">
    <property type="component" value="Chromosome"/>
</dbReference>
<dbReference type="PANTHER" id="PTHR30055">
    <property type="entry name" value="HTH-TYPE TRANSCRIPTIONAL REGULATOR RUTR"/>
    <property type="match status" value="1"/>
</dbReference>
<proteinExistence type="predicted"/>
<dbReference type="GO" id="GO:0003700">
    <property type="term" value="F:DNA-binding transcription factor activity"/>
    <property type="evidence" value="ECO:0007669"/>
    <property type="project" value="TreeGrafter"/>
</dbReference>
<dbReference type="InterPro" id="IPR036271">
    <property type="entry name" value="Tet_transcr_reg_TetR-rel_C_sf"/>
</dbReference>
<dbReference type="InterPro" id="IPR001647">
    <property type="entry name" value="HTH_TetR"/>
</dbReference>
<evidence type="ECO:0000256" key="1">
    <source>
        <dbReference type="ARBA" id="ARBA00023125"/>
    </source>
</evidence>
<dbReference type="HOGENOM" id="CLU_082427_0_0_11"/>
<keyword evidence="1 2" id="KW-0238">DNA-binding</keyword>
<dbReference type="PANTHER" id="PTHR30055:SF220">
    <property type="entry name" value="TETR-FAMILY REGULATORY PROTEIN"/>
    <property type="match status" value="1"/>
</dbReference>
<dbReference type="SUPFAM" id="SSF46689">
    <property type="entry name" value="Homeodomain-like"/>
    <property type="match status" value="1"/>
</dbReference>
<sequence>MSMSTSWRYHRHMASDFERTAAGGGQDHQRERILDAAAKLLAEAGLTGISTRAVAAAAGVQTPTLYRLFGGKDELLDAVASYGFETYLAEKRTFAPSQDPVEDLRRGWDIHVEFGLTNPAVYTLMYGNLRPGRRPAAAQENQDILRHMLERANSRGRLKVPVETATRSIEASTTGAVLLLLAQPEPQRDPGLIRPLRDMVLDALTTAPTPDADLEASTCARAAALLAVVSPQGGLDPLTSGRFSPAEAGLLREWLSKLVDHGPA</sequence>
<dbReference type="InterPro" id="IPR009057">
    <property type="entry name" value="Homeodomain-like_sf"/>
</dbReference>
<keyword evidence="5" id="KW-1185">Reference proteome</keyword>
<feature type="domain" description="HTH tetR-type" evidence="3">
    <location>
        <begin position="27"/>
        <end position="87"/>
    </location>
</feature>